<accession>A0ABX8CJL6</accession>
<feature type="transmembrane region" description="Helical" evidence="1">
    <location>
        <begin position="54"/>
        <end position="76"/>
    </location>
</feature>
<keyword evidence="1" id="KW-0472">Membrane</keyword>
<keyword evidence="3" id="KW-1185">Reference proteome</keyword>
<dbReference type="RefSeq" id="WP_213555619.1">
    <property type="nucleotide sequence ID" value="NZ_JBHTCI010000002.1"/>
</dbReference>
<keyword evidence="1" id="KW-1133">Transmembrane helix</keyword>
<reference evidence="2 3" key="1">
    <citation type="submission" date="2021-04" db="EMBL/GenBank/DDBJ databases">
        <title>Nocardia tengchongensis.</title>
        <authorList>
            <person name="Zhuang k."/>
            <person name="Ran Y."/>
            <person name="Li W."/>
        </authorList>
    </citation>
    <scope>NUCLEOTIDE SEQUENCE [LARGE SCALE GENOMIC DNA]</scope>
    <source>
        <strain evidence="2 3">CFH S0057</strain>
    </source>
</reference>
<evidence type="ECO:0000313" key="3">
    <source>
        <dbReference type="Proteomes" id="UP000683310"/>
    </source>
</evidence>
<gene>
    <name evidence="2" type="ORF">KHQ06_24860</name>
</gene>
<protein>
    <submittedName>
        <fullName evidence="2">Uncharacterized protein</fullName>
    </submittedName>
</protein>
<evidence type="ECO:0000256" key="1">
    <source>
        <dbReference type="SAM" id="Phobius"/>
    </source>
</evidence>
<feature type="transmembrane region" description="Helical" evidence="1">
    <location>
        <begin position="128"/>
        <end position="148"/>
    </location>
</feature>
<feature type="transmembrane region" description="Helical" evidence="1">
    <location>
        <begin position="32"/>
        <end position="48"/>
    </location>
</feature>
<organism evidence="2 3">
    <name type="scientific">Nocardia tengchongensis</name>
    <dbReference type="NCBI Taxonomy" id="2055889"/>
    <lineage>
        <taxon>Bacteria</taxon>
        <taxon>Bacillati</taxon>
        <taxon>Actinomycetota</taxon>
        <taxon>Actinomycetes</taxon>
        <taxon>Mycobacteriales</taxon>
        <taxon>Nocardiaceae</taxon>
        <taxon>Nocardia</taxon>
    </lineage>
</organism>
<dbReference type="Proteomes" id="UP000683310">
    <property type="component" value="Chromosome"/>
</dbReference>
<proteinExistence type="predicted"/>
<sequence>MDGITPDQARAALDAAGQARRQMAREVGLPRGYWWGMACGWLVLGVLGDLGPGWLVAAATLAFGAGHATLASRLLGGRHRTGGVQLSADVAGRRTPLVVIGMLVALVGVTVVAAIALDADGAGHPGSWSALLVAAVIGFGGPELLRVLRRWVRA</sequence>
<feature type="transmembrane region" description="Helical" evidence="1">
    <location>
        <begin position="97"/>
        <end position="116"/>
    </location>
</feature>
<keyword evidence="1" id="KW-0812">Transmembrane</keyword>
<name>A0ABX8CJL6_9NOCA</name>
<dbReference type="EMBL" id="CP074371">
    <property type="protein sequence ID" value="QVI19587.1"/>
    <property type="molecule type" value="Genomic_DNA"/>
</dbReference>
<evidence type="ECO:0000313" key="2">
    <source>
        <dbReference type="EMBL" id="QVI19587.1"/>
    </source>
</evidence>